<name>A0A979H5X2_ECOSE</name>
<keyword evidence="4" id="KW-0732">Signal</keyword>
<dbReference type="InterPro" id="IPR036937">
    <property type="entry name" value="Adhesion_dom_fimbrial_sf"/>
</dbReference>
<dbReference type="PROSITE" id="PS51257">
    <property type="entry name" value="PROKAR_LIPOPROTEIN"/>
    <property type="match status" value="1"/>
</dbReference>
<dbReference type="AlphaFoldDB" id="A0A979H5X2"/>
<protein>
    <submittedName>
        <fullName evidence="5">Fimbrial protein</fullName>
    </submittedName>
</protein>
<dbReference type="GO" id="GO:0043709">
    <property type="term" value="P:cell adhesion involved in single-species biofilm formation"/>
    <property type="evidence" value="ECO:0007669"/>
    <property type="project" value="TreeGrafter"/>
</dbReference>
<dbReference type="PANTHER" id="PTHR33420">
    <property type="entry name" value="FIMBRIAL SUBUNIT ELFA-RELATED"/>
    <property type="match status" value="1"/>
</dbReference>
<dbReference type="Proteomes" id="UP000008199">
    <property type="component" value="Plasmid pSE11-3"/>
</dbReference>
<dbReference type="InterPro" id="IPR008966">
    <property type="entry name" value="Adhesion_dom_sf"/>
</dbReference>
<evidence type="ECO:0000256" key="2">
    <source>
        <dbReference type="ARBA" id="ARBA00006671"/>
    </source>
</evidence>
<dbReference type="PANTHER" id="PTHR33420:SF14">
    <property type="entry name" value="TYPE 1 FIMBRIN D-MANNOSE SPECIFIC ADHESIN"/>
    <property type="match status" value="1"/>
</dbReference>
<evidence type="ECO:0000313" key="6">
    <source>
        <dbReference type="Proteomes" id="UP000008199"/>
    </source>
</evidence>
<evidence type="ECO:0000256" key="1">
    <source>
        <dbReference type="ARBA" id="ARBA00004561"/>
    </source>
</evidence>
<evidence type="ECO:0000256" key="4">
    <source>
        <dbReference type="SAM" id="SignalP"/>
    </source>
</evidence>
<feature type="signal peptide" evidence="4">
    <location>
        <begin position="1"/>
        <end position="21"/>
    </location>
</feature>
<keyword evidence="3" id="KW-0281">Fimbrium</keyword>
<proteinExistence type="inferred from homology"/>
<accession>A0A979H5X2</accession>
<reference evidence="5 6" key="1">
    <citation type="journal article" date="2008" name="DNA Res.">
        <title>Complete genome sequence and comparative analysis of the wild-type commensal Escherichia coli strain SE11 isolated from a healthy adult.</title>
        <authorList>
            <person name="Oshima K."/>
            <person name="Toh H."/>
            <person name="Ogura Y."/>
            <person name="Sasamoto H."/>
            <person name="Morita H."/>
            <person name="Park S.-H."/>
            <person name="Ooka T."/>
            <person name="Iyoda S."/>
            <person name="Taylor T.D."/>
            <person name="Hayashi T."/>
            <person name="Itoh K."/>
            <person name="Hattori M."/>
        </authorList>
    </citation>
    <scope>NUCLEOTIDE SEQUENCE [LARGE SCALE GENOMIC DNA]</scope>
    <source>
        <strain evidence="5 6">SE11</strain>
    </source>
</reference>
<comment type="subcellular location">
    <subcellularLocation>
        <location evidence="1">Fimbrium</location>
    </subcellularLocation>
</comment>
<comment type="similarity">
    <text evidence="2">Belongs to the fimbrial protein family.</text>
</comment>
<dbReference type="RefSeq" id="WP_012565225.1">
    <property type="nucleotide sequence ID" value="NC_011416.1"/>
</dbReference>
<dbReference type="SUPFAM" id="SSF49401">
    <property type="entry name" value="Bacterial adhesins"/>
    <property type="match status" value="1"/>
</dbReference>
<dbReference type="EMBL" id="AP009243">
    <property type="protein sequence ID" value="BAG80503.1"/>
    <property type="molecule type" value="Genomic_DNA"/>
</dbReference>
<evidence type="ECO:0000313" key="5">
    <source>
        <dbReference type="EMBL" id="BAG80503.1"/>
    </source>
</evidence>
<evidence type="ECO:0000256" key="3">
    <source>
        <dbReference type="ARBA" id="ARBA00023263"/>
    </source>
</evidence>
<dbReference type="InterPro" id="IPR050263">
    <property type="entry name" value="Bact_Fimbrial_Adh_Pro"/>
</dbReference>
<keyword evidence="5" id="KW-0614">Plasmid</keyword>
<organism evidence="5 6">
    <name type="scientific">Escherichia coli (strain SE11)</name>
    <dbReference type="NCBI Taxonomy" id="409438"/>
    <lineage>
        <taxon>Bacteria</taxon>
        <taxon>Pseudomonadati</taxon>
        <taxon>Pseudomonadota</taxon>
        <taxon>Gammaproteobacteria</taxon>
        <taxon>Enterobacterales</taxon>
        <taxon>Enterobacteriaceae</taxon>
        <taxon>Escherichia</taxon>
    </lineage>
</organism>
<dbReference type="GO" id="GO:0009289">
    <property type="term" value="C:pilus"/>
    <property type="evidence" value="ECO:0007669"/>
    <property type="project" value="UniProtKB-SubCell"/>
</dbReference>
<sequence>MKKLSVFAGALLLGCSTWSFAASDVTLTVSGEINEGSCTLNLTNGNVNLGDIDVTNTSLGSDTATKPQEITLNITDCSPGMATHKPTLKFDGNVVGSALWRDTKSSSADNNAGEAYGVLINEKTNLLTTCSNKKGNSILNGYCELGTQGELIGDKEIRLSVGFGKSGSADINTGGIKSSIKISFVYQ</sequence>
<feature type="chain" id="PRO_5037777824" evidence="4">
    <location>
        <begin position="22"/>
        <end position="187"/>
    </location>
</feature>
<dbReference type="Gene3D" id="2.60.40.1090">
    <property type="entry name" value="Fimbrial-type adhesion domain"/>
    <property type="match status" value="1"/>
</dbReference>
<geneLocation type="plasmid" evidence="5 6">
    <name>pSE11-3</name>
</geneLocation>
<dbReference type="KEGG" id="ecy:ECSE_P3-0064"/>
<gene>
    <name evidence="5" type="ordered locus">ECSE_P3-0064</name>
</gene>